<dbReference type="OrthoDB" id="9810282at2"/>
<dbReference type="Pfam" id="PF04326">
    <property type="entry name" value="SLFN_AlbA_2"/>
    <property type="match status" value="1"/>
</dbReference>
<dbReference type="PANTHER" id="PTHR30595">
    <property type="entry name" value="GLPR-RELATED TRANSCRIPTIONAL REPRESSOR"/>
    <property type="match status" value="1"/>
</dbReference>
<name>A0A3S0JIS8_9BACT</name>
<evidence type="ECO:0000259" key="1">
    <source>
        <dbReference type="Pfam" id="PF04326"/>
    </source>
</evidence>
<evidence type="ECO:0000313" key="2">
    <source>
        <dbReference type="EMBL" id="RTQ51523.1"/>
    </source>
</evidence>
<organism evidence="2 3">
    <name type="scientific">Hymenobacter gummosus</name>
    <dbReference type="NCBI Taxonomy" id="1776032"/>
    <lineage>
        <taxon>Bacteria</taxon>
        <taxon>Pseudomonadati</taxon>
        <taxon>Bacteroidota</taxon>
        <taxon>Cytophagia</taxon>
        <taxon>Cytophagales</taxon>
        <taxon>Hymenobacteraceae</taxon>
        <taxon>Hymenobacter</taxon>
    </lineage>
</organism>
<dbReference type="EMBL" id="RXOF01000003">
    <property type="protein sequence ID" value="RTQ51523.1"/>
    <property type="molecule type" value="Genomic_DNA"/>
</dbReference>
<sequence length="214" mass="24390">MPLSSYQLRELIAQGEGETLEFKKRTTHPSRISRTLASLANARGGRVLVGVEDNGRLVGVRDAEEELFLLRQAAAQYVEPPLTLQVEEVEDEGRTVLVVTVPESARKPHRALVGDGDWRGYVRVGDQSVQTSQLTEKVLRNEPAPGSQFERIPLSRHEQAALDFVRQQPRLTLNQYVKLINVSKRRAHRMLIKLVLHGYLRYHDKEKEPYYTKA</sequence>
<gene>
    <name evidence="2" type="ORF">EJV47_06900</name>
</gene>
<dbReference type="InterPro" id="IPR007421">
    <property type="entry name" value="Schlafen_AlbA_2_dom"/>
</dbReference>
<proteinExistence type="predicted"/>
<accession>A0A3S0JIS8</accession>
<dbReference type="Gene3D" id="3.30.950.30">
    <property type="entry name" value="Schlafen, AAA domain"/>
    <property type="match status" value="1"/>
</dbReference>
<dbReference type="PANTHER" id="PTHR30595:SF6">
    <property type="entry name" value="SCHLAFEN ALBA-2 DOMAIN-CONTAINING PROTEIN"/>
    <property type="match status" value="1"/>
</dbReference>
<feature type="domain" description="Schlafen AlbA-2" evidence="1">
    <location>
        <begin position="16"/>
        <end position="130"/>
    </location>
</feature>
<comment type="caution">
    <text evidence="2">The sequence shown here is derived from an EMBL/GenBank/DDBJ whole genome shotgun (WGS) entry which is preliminary data.</text>
</comment>
<keyword evidence="2" id="KW-0067">ATP-binding</keyword>
<dbReference type="RefSeq" id="WP_126692415.1">
    <property type="nucleotide sequence ID" value="NZ_RXOF01000003.1"/>
</dbReference>
<keyword evidence="2" id="KW-0547">Nucleotide-binding</keyword>
<reference evidence="2 3" key="1">
    <citation type="submission" date="2018-12" db="EMBL/GenBank/DDBJ databases">
        <title>Hymenobacter gummosus sp. nov., isolated from a spring.</title>
        <authorList>
            <person name="Nie L."/>
        </authorList>
    </citation>
    <scope>NUCLEOTIDE SEQUENCE [LARGE SCALE GENOMIC DNA]</scope>
    <source>
        <strain evidence="2 3">KCTC 52166</strain>
    </source>
</reference>
<dbReference type="InterPro" id="IPR038461">
    <property type="entry name" value="Schlafen_AlbA_2_dom_sf"/>
</dbReference>
<keyword evidence="3" id="KW-1185">Reference proteome</keyword>
<dbReference type="Proteomes" id="UP000282184">
    <property type="component" value="Unassembled WGS sequence"/>
</dbReference>
<protein>
    <submittedName>
        <fullName evidence="2">ATP-binding protein</fullName>
    </submittedName>
</protein>
<dbReference type="AlphaFoldDB" id="A0A3S0JIS8"/>
<dbReference type="GO" id="GO:0005524">
    <property type="term" value="F:ATP binding"/>
    <property type="evidence" value="ECO:0007669"/>
    <property type="project" value="UniProtKB-KW"/>
</dbReference>
<evidence type="ECO:0000313" key="3">
    <source>
        <dbReference type="Proteomes" id="UP000282184"/>
    </source>
</evidence>